<reference evidence="1 2" key="2">
    <citation type="journal article" date="2016" name="Genome Announc.">
        <title>Complete Genome Sequences of Two Interactive Moderate Thermophiles, Paenibacillus napthalenovorans 32O-Y and Paenibacillus sp. 32O-W.</title>
        <authorList>
            <person name="Butler R.R.III."/>
            <person name="Wang J."/>
            <person name="Stark B.C."/>
            <person name="Pombert J.F."/>
        </authorList>
    </citation>
    <scope>NUCLEOTIDE SEQUENCE [LARGE SCALE GENOMIC DNA]</scope>
    <source>
        <strain evidence="1 2">32O-Y</strain>
    </source>
</reference>
<dbReference type="Pfam" id="PF08282">
    <property type="entry name" value="Hydrolase_3"/>
    <property type="match status" value="1"/>
</dbReference>
<dbReference type="STRING" id="162209.IJ22_11070"/>
<reference evidence="2" key="1">
    <citation type="submission" date="2015-12" db="EMBL/GenBank/DDBJ databases">
        <title>Complete genome sequences of two moderately thermophilic Paenibacillus species.</title>
        <authorList>
            <person name="Butler R.III."/>
            <person name="Wang J."/>
            <person name="Stark B.C."/>
            <person name="Pombert J.-F."/>
        </authorList>
    </citation>
    <scope>NUCLEOTIDE SEQUENCE [LARGE SCALE GENOMIC DNA]</scope>
    <source>
        <strain evidence="2">32O-Y</strain>
    </source>
</reference>
<dbReference type="Gene3D" id="3.40.50.1000">
    <property type="entry name" value="HAD superfamily/HAD-like"/>
    <property type="match status" value="1"/>
</dbReference>
<proteinExistence type="predicted"/>
<dbReference type="InterPro" id="IPR006379">
    <property type="entry name" value="HAD-SF_hydro_IIB"/>
</dbReference>
<dbReference type="GO" id="GO:0005829">
    <property type="term" value="C:cytosol"/>
    <property type="evidence" value="ECO:0007669"/>
    <property type="project" value="TreeGrafter"/>
</dbReference>
<sequence>MNQSGLFSDYLLVTDMDGTLLNSEKDISPENLAAIERFTQHGGRFTLATGRIASSVRRYVNRLPVNAPVILSNGAVIYDYEGEKSLWVRTLPASCRNVLKRVLERFPELGVEIYARDGHAPYILQDNDTTERHRRIEGFALQTIRLTDALSEPWIKILFAWEPAWLDEVAAAVNELTGDAEVVWVRSDDKYLEMLPQGATKGHALEQLSRQVGVPMERCVAMGDHLNDLEMIRRAGIGIAVANAHPKLLQSAVHSCKHHNEHAVADVIAWLEERIKQRGW</sequence>
<name>A0A0U2W265_9BACL</name>
<dbReference type="RefSeq" id="WP_062407781.1">
    <property type="nucleotide sequence ID" value="NZ_CP013652.1"/>
</dbReference>
<evidence type="ECO:0000313" key="1">
    <source>
        <dbReference type="EMBL" id="ALS21485.1"/>
    </source>
</evidence>
<dbReference type="EMBL" id="CP013652">
    <property type="protein sequence ID" value="ALS21485.1"/>
    <property type="molecule type" value="Genomic_DNA"/>
</dbReference>
<keyword evidence="1" id="KW-0378">Hydrolase</keyword>
<accession>A0A0U2W265</accession>
<protein>
    <submittedName>
        <fullName evidence="1">Hydrolase</fullName>
    </submittedName>
</protein>
<dbReference type="InterPro" id="IPR036412">
    <property type="entry name" value="HAD-like_sf"/>
</dbReference>
<dbReference type="KEGG" id="pnp:IJ22_11070"/>
<dbReference type="SUPFAM" id="SSF56784">
    <property type="entry name" value="HAD-like"/>
    <property type="match status" value="1"/>
</dbReference>
<dbReference type="PANTHER" id="PTHR10000">
    <property type="entry name" value="PHOSPHOSERINE PHOSPHATASE"/>
    <property type="match status" value="1"/>
</dbReference>
<dbReference type="AlphaFoldDB" id="A0A0U2W265"/>
<dbReference type="CDD" id="cd07516">
    <property type="entry name" value="HAD_Pase"/>
    <property type="match status" value="1"/>
</dbReference>
<dbReference type="NCBIfam" id="TIGR01484">
    <property type="entry name" value="HAD-SF-IIB"/>
    <property type="match status" value="1"/>
</dbReference>
<dbReference type="PROSITE" id="PS01228">
    <property type="entry name" value="COF_1"/>
    <property type="match status" value="1"/>
</dbReference>
<dbReference type="Proteomes" id="UP000061660">
    <property type="component" value="Chromosome"/>
</dbReference>
<keyword evidence="2" id="KW-1185">Reference proteome</keyword>
<dbReference type="PANTHER" id="PTHR10000:SF8">
    <property type="entry name" value="HAD SUPERFAMILY HYDROLASE-LIKE, TYPE 3"/>
    <property type="match status" value="1"/>
</dbReference>
<dbReference type="InterPro" id="IPR000150">
    <property type="entry name" value="Cof"/>
</dbReference>
<dbReference type="SFLD" id="SFLDS00003">
    <property type="entry name" value="Haloacid_Dehalogenase"/>
    <property type="match status" value="1"/>
</dbReference>
<dbReference type="SFLD" id="SFLDG01140">
    <property type="entry name" value="C2.B:_Phosphomannomutase_and_P"/>
    <property type="match status" value="1"/>
</dbReference>
<dbReference type="GO" id="GO:0016791">
    <property type="term" value="F:phosphatase activity"/>
    <property type="evidence" value="ECO:0007669"/>
    <property type="project" value="UniProtKB-ARBA"/>
</dbReference>
<dbReference type="Gene3D" id="3.30.1240.10">
    <property type="match status" value="1"/>
</dbReference>
<dbReference type="NCBIfam" id="TIGR00099">
    <property type="entry name" value="Cof-subfamily"/>
    <property type="match status" value="1"/>
</dbReference>
<evidence type="ECO:0000313" key="2">
    <source>
        <dbReference type="Proteomes" id="UP000061660"/>
    </source>
</evidence>
<gene>
    <name evidence="1" type="ORF">IJ22_11070</name>
</gene>
<dbReference type="PATRIC" id="fig|162209.4.peg.1180"/>
<dbReference type="GO" id="GO:0000287">
    <property type="term" value="F:magnesium ion binding"/>
    <property type="evidence" value="ECO:0007669"/>
    <property type="project" value="TreeGrafter"/>
</dbReference>
<dbReference type="InterPro" id="IPR023214">
    <property type="entry name" value="HAD_sf"/>
</dbReference>
<dbReference type="OrthoDB" id="9790031at2"/>
<organism evidence="1 2">
    <name type="scientific">Paenibacillus naphthalenovorans</name>
    <dbReference type="NCBI Taxonomy" id="162209"/>
    <lineage>
        <taxon>Bacteria</taxon>
        <taxon>Bacillati</taxon>
        <taxon>Bacillota</taxon>
        <taxon>Bacilli</taxon>
        <taxon>Bacillales</taxon>
        <taxon>Paenibacillaceae</taxon>
        <taxon>Paenibacillus</taxon>
    </lineage>
</organism>